<dbReference type="InterPro" id="IPR036390">
    <property type="entry name" value="WH_DNA-bd_sf"/>
</dbReference>
<comment type="similarity">
    <text evidence="1">Belongs to the LysR transcriptional regulatory family.</text>
</comment>
<evidence type="ECO:0000313" key="7">
    <source>
        <dbReference type="Proteomes" id="UP000295484"/>
    </source>
</evidence>
<evidence type="ECO:0000259" key="5">
    <source>
        <dbReference type="PROSITE" id="PS50931"/>
    </source>
</evidence>
<evidence type="ECO:0000256" key="1">
    <source>
        <dbReference type="ARBA" id="ARBA00009437"/>
    </source>
</evidence>
<evidence type="ECO:0000256" key="2">
    <source>
        <dbReference type="ARBA" id="ARBA00023015"/>
    </source>
</evidence>
<keyword evidence="4" id="KW-0804">Transcription</keyword>
<dbReference type="PRINTS" id="PR00039">
    <property type="entry name" value="HTHLYSR"/>
</dbReference>
<sequence length="301" mass="33104">MNYPQIRAFHLVAKEGSVRRAAELLGVSQPTISQHLKGLETRHGVRLFEKRGRGLVPTEAGERLFSVTLRLTELVNEIDDLLEQRPRAATGRLRVHADSPGIAVRLVSRLRASHPRIEVTIQRRSTEAIAAALLEMRADVGIAVEPMVDPALLILPYRYEELRVCLPATSPLAQRRDFALDAISGQTLIQRESGSRTRALVERTIAIAGKTPASVLEIEGSDVVREAVACGLGMTFFAESDCLPDPRVVYLRLAPPQRQIGFSEHIMLRRDRRRVVEIAAFLSAAALGEGEPAPGVPGARR</sequence>
<reference evidence="6 7" key="1">
    <citation type="submission" date="2019-03" db="EMBL/GenBank/DDBJ databases">
        <title>Genomic Encyclopedia of Type Strains, Phase IV (KMG-IV): sequencing the most valuable type-strain genomes for metagenomic binning, comparative biology and taxonomic classification.</title>
        <authorList>
            <person name="Goeker M."/>
        </authorList>
    </citation>
    <scope>NUCLEOTIDE SEQUENCE [LARGE SCALE GENOMIC DNA]</scope>
    <source>
        <strain evidence="6 7">JA181</strain>
    </source>
</reference>
<comment type="caution">
    <text evidence="6">The sequence shown here is derived from an EMBL/GenBank/DDBJ whole genome shotgun (WGS) entry which is preliminary data.</text>
</comment>
<feature type="domain" description="HTH lysR-type" evidence="5">
    <location>
        <begin position="1"/>
        <end position="58"/>
    </location>
</feature>
<evidence type="ECO:0000256" key="3">
    <source>
        <dbReference type="ARBA" id="ARBA00023125"/>
    </source>
</evidence>
<dbReference type="GO" id="GO:0003677">
    <property type="term" value="F:DNA binding"/>
    <property type="evidence" value="ECO:0007669"/>
    <property type="project" value="UniProtKB-KW"/>
</dbReference>
<dbReference type="InterPro" id="IPR005119">
    <property type="entry name" value="LysR_subst-bd"/>
</dbReference>
<organism evidence="6 7">
    <name type="scientific">Rhodovulum visakhapatnamense</name>
    <dbReference type="NCBI Taxonomy" id="364297"/>
    <lineage>
        <taxon>Bacteria</taxon>
        <taxon>Pseudomonadati</taxon>
        <taxon>Pseudomonadota</taxon>
        <taxon>Alphaproteobacteria</taxon>
        <taxon>Rhodobacterales</taxon>
        <taxon>Paracoccaceae</taxon>
        <taxon>Rhodovulum</taxon>
    </lineage>
</organism>
<dbReference type="Pfam" id="PF00126">
    <property type="entry name" value="HTH_1"/>
    <property type="match status" value="1"/>
</dbReference>
<proteinExistence type="inferred from homology"/>
<evidence type="ECO:0000313" key="6">
    <source>
        <dbReference type="EMBL" id="TDX25381.1"/>
    </source>
</evidence>
<dbReference type="CDD" id="cd05466">
    <property type="entry name" value="PBP2_LTTR_substrate"/>
    <property type="match status" value="1"/>
</dbReference>
<dbReference type="Gene3D" id="3.40.190.290">
    <property type="match status" value="1"/>
</dbReference>
<dbReference type="RefSeq" id="WP_113669945.1">
    <property type="nucleotide sequence ID" value="NZ_SOEB01000020.1"/>
</dbReference>
<dbReference type="Pfam" id="PF03466">
    <property type="entry name" value="LysR_substrate"/>
    <property type="match status" value="1"/>
</dbReference>
<keyword evidence="3 6" id="KW-0238">DNA-binding</keyword>
<dbReference type="EMBL" id="SOEB01000020">
    <property type="protein sequence ID" value="TDX25381.1"/>
    <property type="molecule type" value="Genomic_DNA"/>
</dbReference>
<dbReference type="PANTHER" id="PTHR30346">
    <property type="entry name" value="TRANSCRIPTIONAL DUAL REGULATOR HCAR-RELATED"/>
    <property type="match status" value="1"/>
</dbReference>
<dbReference type="SUPFAM" id="SSF46785">
    <property type="entry name" value="Winged helix' DNA-binding domain"/>
    <property type="match status" value="1"/>
</dbReference>
<accession>A0A4R8FSJ0</accession>
<keyword evidence="2" id="KW-0805">Transcription regulation</keyword>
<dbReference type="GO" id="GO:0032993">
    <property type="term" value="C:protein-DNA complex"/>
    <property type="evidence" value="ECO:0007669"/>
    <property type="project" value="TreeGrafter"/>
</dbReference>
<dbReference type="SUPFAM" id="SSF53850">
    <property type="entry name" value="Periplasmic binding protein-like II"/>
    <property type="match status" value="1"/>
</dbReference>
<dbReference type="InterPro" id="IPR036388">
    <property type="entry name" value="WH-like_DNA-bd_sf"/>
</dbReference>
<dbReference type="PANTHER" id="PTHR30346:SF28">
    <property type="entry name" value="HTH-TYPE TRANSCRIPTIONAL REGULATOR CYNR"/>
    <property type="match status" value="1"/>
</dbReference>
<protein>
    <submittedName>
        <fullName evidence="6">DNA-binding transcriptional LysR family regulator</fullName>
    </submittedName>
</protein>
<dbReference type="Gene3D" id="1.10.10.10">
    <property type="entry name" value="Winged helix-like DNA-binding domain superfamily/Winged helix DNA-binding domain"/>
    <property type="match status" value="1"/>
</dbReference>
<dbReference type="Proteomes" id="UP000295484">
    <property type="component" value="Unassembled WGS sequence"/>
</dbReference>
<gene>
    <name evidence="6" type="ORF">EV657_12016</name>
</gene>
<dbReference type="GO" id="GO:0003700">
    <property type="term" value="F:DNA-binding transcription factor activity"/>
    <property type="evidence" value="ECO:0007669"/>
    <property type="project" value="InterPro"/>
</dbReference>
<dbReference type="AlphaFoldDB" id="A0A4R8FSJ0"/>
<dbReference type="PROSITE" id="PS50931">
    <property type="entry name" value="HTH_LYSR"/>
    <property type="match status" value="1"/>
</dbReference>
<evidence type="ECO:0000256" key="4">
    <source>
        <dbReference type="ARBA" id="ARBA00023163"/>
    </source>
</evidence>
<name>A0A4R8FSJ0_9RHOB</name>
<dbReference type="InterPro" id="IPR000847">
    <property type="entry name" value="LysR_HTH_N"/>
</dbReference>